<dbReference type="eggNOG" id="arCOG02304">
    <property type="taxonomic scope" value="Archaea"/>
</dbReference>
<name>H6QDK0_PYROT</name>
<dbReference type="InterPro" id="IPR003673">
    <property type="entry name" value="CoA-Trfase_fam_III"/>
</dbReference>
<dbReference type="Gene3D" id="3.40.50.10540">
    <property type="entry name" value="Crotonobetainyl-coa:carnitine coa-transferase, domain 1"/>
    <property type="match status" value="1"/>
</dbReference>
<dbReference type="InterPro" id="IPR044855">
    <property type="entry name" value="CoA-Trfase_III_dom3_sf"/>
</dbReference>
<dbReference type="EMBL" id="CP003316">
    <property type="protein sequence ID" value="AFA40690.1"/>
    <property type="molecule type" value="Genomic_DNA"/>
</dbReference>
<dbReference type="STRING" id="698757.Pogu_2663"/>
<keyword evidence="2" id="KW-0812">Transmembrane</keyword>
<dbReference type="Pfam" id="PF02515">
    <property type="entry name" value="CoA_transf_3"/>
    <property type="match status" value="1"/>
</dbReference>
<dbReference type="GO" id="GO:0008410">
    <property type="term" value="F:CoA-transferase activity"/>
    <property type="evidence" value="ECO:0007669"/>
    <property type="project" value="TreeGrafter"/>
</dbReference>
<dbReference type="KEGG" id="pog:Pogu_2663"/>
<keyword evidence="2" id="KW-0472">Membrane</keyword>
<evidence type="ECO:0000256" key="2">
    <source>
        <dbReference type="SAM" id="Phobius"/>
    </source>
</evidence>
<protein>
    <submittedName>
        <fullName evidence="3">Acyl-CoA transferases/carnitine dehydratase</fullName>
    </submittedName>
</protein>
<dbReference type="Proteomes" id="UP000009062">
    <property type="component" value="Chromosome"/>
</dbReference>
<dbReference type="PANTHER" id="PTHR48207">
    <property type="entry name" value="SUCCINATE--HYDROXYMETHYLGLUTARATE COA-TRANSFERASE"/>
    <property type="match status" value="1"/>
</dbReference>
<dbReference type="HOGENOM" id="CLU_033975_2_0_2"/>
<dbReference type="AlphaFoldDB" id="H6QDK0"/>
<accession>H6QDK0</accession>
<sequence>MSSRQKVETLFEPNNKPYALEGVKVVEISYTNFAAQIAAAILCELGADVIKIEPLGGDPSRYVTPYGVLIDEKVGIPYFIENRCKNIVEIDFNNEKEKILDYVKQSDIIIDGYKPGELDHLGVGYRQIQNINHDIIYVAISPFGSFGELAEKYSNIPYSDLTAQAYNGYPTLIGNPYLQGEKYQYPLRAGIWVATIMAGVQAAISALVALYWREISGEGQFIDVAVNEVLSAVHLVPYIVGFFFEKHREKYGLLDYIIYPFGYYKTADGYVSIATPTDADFRALLKILGLWKIEPDWRFAIDRISDDVERIKELDEKLRQAASKYSSKKLIEKIIRYIQLYRKIPVLKFIERHVGAPVVVELYPLKRVLEERHWYVRKSLQVVRIGERDVVLPASPFKFSATRTKT</sequence>
<organism evidence="3 4">
    <name type="scientific">Pyrobaculum oguniense (strain DSM 13380 / JCM 10595 / TE7)</name>
    <dbReference type="NCBI Taxonomy" id="698757"/>
    <lineage>
        <taxon>Archaea</taxon>
        <taxon>Thermoproteota</taxon>
        <taxon>Thermoprotei</taxon>
        <taxon>Thermoproteales</taxon>
        <taxon>Thermoproteaceae</taxon>
        <taxon>Pyrobaculum</taxon>
    </lineage>
</organism>
<evidence type="ECO:0000313" key="4">
    <source>
        <dbReference type="Proteomes" id="UP000009062"/>
    </source>
</evidence>
<reference evidence="3 4" key="1">
    <citation type="journal article" date="2012" name="Stand. Genomic Sci.">
        <title>Complete genome sequence of Pyrobaculum oguniense.</title>
        <authorList>
            <person name="Bernick D.L."/>
            <person name="Karplus K."/>
            <person name="Lui L.M."/>
            <person name="Coker J.K."/>
            <person name="Murphy J.N."/>
            <person name="Chan P.P."/>
            <person name="Cozen A.E."/>
            <person name="Lowe T.M."/>
        </authorList>
    </citation>
    <scope>NUCLEOTIDE SEQUENCE [LARGE SCALE GENOMIC DNA]</scope>
    <source>
        <strain evidence="3 4">TE7</strain>
    </source>
</reference>
<keyword evidence="1 3" id="KW-0808">Transferase</keyword>
<dbReference type="SUPFAM" id="SSF89796">
    <property type="entry name" value="CoA-transferase family III (CaiB/BaiF)"/>
    <property type="match status" value="1"/>
</dbReference>
<evidence type="ECO:0000313" key="3">
    <source>
        <dbReference type="EMBL" id="AFA40690.1"/>
    </source>
</evidence>
<keyword evidence="2" id="KW-1133">Transmembrane helix</keyword>
<dbReference type="InterPro" id="IPR023606">
    <property type="entry name" value="CoA-Trfase_III_dom_1_sf"/>
</dbReference>
<dbReference type="Gene3D" id="3.30.1540.10">
    <property type="entry name" value="formyl-coa transferase, domain 3"/>
    <property type="match status" value="1"/>
</dbReference>
<feature type="transmembrane region" description="Helical" evidence="2">
    <location>
        <begin position="224"/>
        <end position="244"/>
    </location>
</feature>
<keyword evidence="4" id="KW-1185">Reference proteome</keyword>
<gene>
    <name evidence="3" type="ordered locus">Pogu_2663</name>
</gene>
<evidence type="ECO:0000256" key="1">
    <source>
        <dbReference type="ARBA" id="ARBA00022679"/>
    </source>
</evidence>
<proteinExistence type="predicted"/>
<dbReference type="InterPro" id="IPR050483">
    <property type="entry name" value="CoA-transferase_III_domain"/>
</dbReference>
<feature type="transmembrane region" description="Helical" evidence="2">
    <location>
        <begin position="189"/>
        <end position="212"/>
    </location>
</feature>
<dbReference type="PANTHER" id="PTHR48207:SF3">
    <property type="entry name" value="SUCCINATE--HYDROXYMETHYLGLUTARATE COA-TRANSFERASE"/>
    <property type="match status" value="1"/>
</dbReference>